<dbReference type="InterPro" id="IPR002921">
    <property type="entry name" value="Fungal_lipase-type"/>
</dbReference>
<sequence>MRWLFLASIGLTQAVVSAQTPVSSDLFDKLVRYTAFSAAAYQEDCGTPPFGSTIVKGVDDATTGTHATIFRDDKAKEIIVAFRGTSSPKELDSDLAFALVPLSAPGTNCSDCKVHNGFQSAYTSVMKPIGTTLQGLLCEEDWRFVVTGHSLGGGIASIAATSFAGMGFQVSEVFTFGEPRNGDAAWAKHYNTVISDDHYYRVTHSSDGVPQIPPTVLGYAHHSPEYFQSQPANNSAETTLKCEIDSPKCNAGQDFGSTLINNAHITYSNTVIGSVLFVPACGAVWP</sequence>
<accession>A0A168C1I5</accession>
<dbReference type="OrthoDB" id="426718at2759"/>
<evidence type="ECO:0000313" key="5">
    <source>
        <dbReference type="EMBL" id="OAA70818.1"/>
    </source>
</evidence>
<organism evidence="5 6">
    <name type="scientific">Akanthomyces lecanii RCEF 1005</name>
    <dbReference type="NCBI Taxonomy" id="1081108"/>
    <lineage>
        <taxon>Eukaryota</taxon>
        <taxon>Fungi</taxon>
        <taxon>Dikarya</taxon>
        <taxon>Ascomycota</taxon>
        <taxon>Pezizomycotina</taxon>
        <taxon>Sordariomycetes</taxon>
        <taxon>Hypocreomycetidae</taxon>
        <taxon>Hypocreales</taxon>
        <taxon>Cordycipitaceae</taxon>
        <taxon>Akanthomyces</taxon>
        <taxon>Cordyceps confragosa</taxon>
    </lineage>
</organism>
<dbReference type="PANTHER" id="PTHR46640:SF1">
    <property type="entry name" value="FUNGAL LIPASE-LIKE DOMAIN-CONTAINING PROTEIN-RELATED"/>
    <property type="match status" value="1"/>
</dbReference>
<keyword evidence="1 3" id="KW-0732">Signal</keyword>
<dbReference type="SUPFAM" id="SSF53474">
    <property type="entry name" value="alpha/beta-Hydrolases"/>
    <property type="match status" value="1"/>
</dbReference>
<keyword evidence="6" id="KW-1185">Reference proteome</keyword>
<dbReference type="STRING" id="1081108.A0A168C1I5"/>
<dbReference type="EMBL" id="AZHF01000009">
    <property type="protein sequence ID" value="OAA70818.1"/>
    <property type="molecule type" value="Genomic_DNA"/>
</dbReference>
<proteinExistence type="predicted"/>
<dbReference type="InterPro" id="IPR029058">
    <property type="entry name" value="AB_hydrolase_fold"/>
</dbReference>
<keyword evidence="2" id="KW-0378">Hydrolase</keyword>
<gene>
    <name evidence="5" type="ORF">LEL_09409</name>
</gene>
<dbReference type="Proteomes" id="UP000076881">
    <property type="component" value="Unassembled WGS sequence"/>
</dbReference>
<evidence type="ECO:0000259" key="4">
    <source>
        <dbReference type="Pfam" id="PF01764"/>
    </source>
</evidence>
<feature type="signal peptide" evidence="3">
    <location>
        <begin position="1"/>
        <end position="18"/>
    </location>
</feature>
<dbReference type="AlphaFoldDB" id="A0A168C1I5"/>
<dbReference type="PANTHER" id="PTHR46640">
    <property type="entry name" value="TRIACYLGLYCEROL LIPASE, PUTATIVE (AFU_ORTHOLOGUE AFUA_6G06510)-RELATED"/>
    <property type="match status" value="1"/>
</dbReference>
<evidence type="ECO:0000256" key="3">
    <source>
        <dbReference type="SAM" id="SignalP"/>
    </source>
</evidence>
<evidence type="ECO:0000256" key="1">
    <source>
        <dbReference type="ARBA" id="ARBA00022729"/>
    </source>
</evidence>
<protein>
    <submittedName>
        <fullName evidence="5">Ferulic acid esterase A faeA</fullName>
    </submittedName>
</protein>
<dbReference type="Pfam" id="PF01764">
    <property type="entry name" value="Lipase_3"/>
    <property type="match status" value="1"/>
</dbReference>
<evidence type="ECO:0000313" key="6">
    <source>
        <dbReference type="Proteomes" id="UP000076881"/>
    </source>
</evidence>
<dbReference type="InterPro" id="IPR051299">
    <property type="entry name" value="AB_hydrolase_lip/est"/>
</dbReference>
<reference evidence="5 6" key="1">
    <citation type="journal article" date="2016" name="Genome Biol. Evol.">
        <title>Divergent and convergent evolution of fungal pathogenicity.</title>
        <authorList>
            <person name="Shang Y."/>
            <person name="Xiao G."/>
            <person name="Zheng P."/>
            <person name="Cen K."/>
            <person name="Zhan S."/>
            <person name="Wang C."/>
        </authorList>
    </citation>
    <scope>NUCLEOTIDE SEQUENCE [LARGE SCALE GENOMIC DNA]</scope>
    <source>
        <strain evidence="5 6">RCEF 1005</strain>
    </source>
</reference>
<dbReference type="GO" id="GO:0006629">
    <property type="term" value="P:lipid metabolic process"/>
    <property type="evidence" value="ECO:0007669"/>
    <property type="project" value="InterPro"/>
</dbReference>
<feature type="chain" id="PRO_5007895878" evidence="3">
    <location>
        <begin position="19"/>
        <end position="286"/>
    </location>
</feature>
<dbReference type="CDD" id="cd00519">
    <property type="entry name" value="Lipase_3"/>
    <property type="match status" value="1"/>
</dbReference>
<name>A0A168C1I5_CORDF</name>
<feature type="domain" description="Fungal lipase-type" evidence="4">
    <location>
        <begin position="79"/>
        <end position="215"/>
    </location>
</feature>
<dbReference type="GO" id="GO:0016787">
    <property type="term" value="F:hydrolase activity"/>
    <property type="evidence" value="ECO:0007669"/>
    <property type="project" value="UniProtKB-KW"/>
</dbReference>
<dbReference type="Gene3D" id="3.40.50.1820">
    <property type="entry name" value="alpha/beta hydrolase"/>
    <property type="match status" value="1"/>
</dbReference>
<comment type="caution">
    <text evidence="5">The sequence shown here is derived from an EMBL/GenBank/DDBJ whole genome shotgun (WGS) entry which is preliminary data.</text>
</comment>
<evidence type="ECO:0000256" key="2">
    <source>
        <dbReference type="ARBA" id="ARBA00022801"/>
    </source>
</evidence>